<dbReference type="Pfam" id="PF00229">
    <property type="entry name" value="TNF"/>
    <property type="match status" value="1"/>
</dbReference>
<organism evidence="9 10">
    <name type="scientific">Anguilla anguilla</name>
    <name type="common">European freshwater eel</name>
    <name type="synonym">Muraena anguilla</name>
    <dbReference type="NCBI Taxonomy" id="7936"/>
    <lineage>
        <taxon>Eukaryota</taxon>
        <taxon>Metazoa</taxon>
        <taxon>Chordata</taxon>
        <taxon>Craniata</taxon>
        <taxon>Vertebrata</taxon>
        <taxon>Euteleostomi</taxon>
        <taxon>Actinopterygii</taxon>
        <taxon>Neopterygii</taxon>
        <taxon>Teleostei</taxon>
        <taxon>Anguilliformes</taxon>
        <taxon>Anguillidae</taxon>
        <taxon>Anguilla</taxon>
    </lineage>
</organism>
<dbReference type="AlphaFoldDB" id="A0A9D3MQD9"/>
<dbReference type="SMART" id="SM00207">
    <property type="entry name" value="TNF"/>
    <property type="match status" value="1"/>
</dbReference>
<dbReference type="Proteomes" id="UP001044222">
    <property type="component" value="Unassembled WGS sequence"/>
</dbReference>
<keyword evidence="5" id="KW-1015">Disulfide bond</keyword>
<comment type="similarity">
    <text evidence="2">Belongs to the tumor necrosis factor family.</text>
</comment>
<keyword evidence="6" id="KW-0325">Glycoprotein</keyword>
<keyword evidence="3" id="KW-0202">Cytokine</keyword>
<dbReference type="InterPro" id="IPR006052">
    <property type="entry name" value="TNF_dom"/>
</dbReference>
<name>A0A9D3MQD9_ANGAN</name>
<evidence type="ECO:0000256" key="2">
    <source>
        <dbReference type="ARBA" id="ARBA00008670"/>
    </source>
</evidence>
<dbReference type="SUPFAM" id="SSF49842">
    <property type="entry name" value="TNF-like"/>
    <property type="match status" value="1"/>
</dbReference>
<comment type="subcellular location">
    <subcellularLocation>
        <location evidence="1">Secreted</location>
    </subcellularLocation>
</comment>
<gene>
    <name evidence="9" type="ORF">ANANG_G00058450</name>
</gene>
<evidence type="ECO:0000313" key="10">
    <source>
        <dbReference type="Proteomes" id="UP001044222"/>
    </source>
</evidence>
<keyword evidence="10" id="KW-1185">Reference proteome</keyword>
<dbReference type="PANTHER" id="PTHR15151:SF20">
    <property type="entry name" value="TUMOR NECROSIS FACTOR LIGAND SUPERFAMILY MEMBER 12"/>
    <property type="match status" value="1"/>
</dbReference>
<dbReference type="GO" id="GO:0005125">
    <property type="term" value="F:cytokine activity"/>
    <property type="evidence" value="ECO:0007669"/>
    <property type="project" value="UniProtKB-KW"/>
</dbReference>
<evidence type="ECO:0000256" key="7">
    <source>
        <dbReference type="SAM" id="Phobius"/>
    </source>
</evidence>
<evidence type="ECO:0000256" key="4">
    <source>
        <dbReference type="ARBA" id="ARBA00022525"/>
    </source>
</evidence>
<dbReference type="PANTHER" id="PTHR15151">
    <property type="entry name" value="PROTEIN EIGER"/>
    <property type="match status" value="1"/>
</dbReference>
<keyword evidence="7" id="KW-1133">Transmembrane helix</keyword>
<reference evidence="9" key="1">
    <citation type="submission" date="2021-01" db="EMBL/GenBank/DDBJ databases">
        <title>A chromosome-scale assembly of European eel, Anguilla anguilla.</title>
        <authorList>
            <person name="Henkel C."/>
            <person name="Jong-Raadsen S.A."/>
            <person name="Dufour S."/>
            <person name="Weltzien F.-A."/>
            <person name="Palstra A.P."/>
            <person name="Pelster B."/>
            <person name="Spaink H.P."/>
            <person name="Van Den Thillart G.E."/>
            <person name="Jansen H."/>
            <person name="Zahm M."/>
            <person name="Klopp C."/>
            <person name="Cedric C."/>
            <person name="Louis A."/>
            <person name="Berthelot C."/>
            <person name="Parey E."/>
            <person name="Roest Crollius H."/>
            <person name="Montfort J."/>
            <person name="Robinson-Rechavi M."/>
            <person name="Bucao C."/>
            <person name="Bouchez O."/>
            <person name="Gislard M."/>
            <person name="Lluch J."/>
            <person name="Milhes M."/>
            <person name="Lampietro C."/>
            <person name="Lopez Roques C."/>
            <person name="Donnadieu C."/>
            <person name="Braasch I."/>
            <person name="Desvignes T."/>
            <person name="Postlethwait J."/>
            <person name="Bobe J."/>
            <person name="Guiguen Y."/>
            <person name="Dirks R."/>
        </authorList>
    </citation>
    <scope>NUCLEOTIDE SEQUENCE</scope>
    <source>
        <strain evidence="9">Tag_6206</strain>
        <tissue evidence="9">Liver</tissue>
    </source>
</reference>
<accession>A0A9D3MQD9</accession>
<evidence type="ECO:0000256" key="5">
    <source>
        <dbReference type="ARBA" id="ARBA00023157"/>
    </source>
</evidence>
<keyword evidence="4" id="KW-0964">Secreted</keyword>
<evidence type="ECO:0000256" key="1">
    <source>
        <dbReference type="ARBA" id="ARBA00004613"/>
    </source>
</evidence>
<dbReference type="GO" id="GO:0006955">
    <property type="term" value="P:immune response"/>
    <property type="evidence" value="ECO:0007669"/>
    <property type="project" value="InterPro"/>
</dbReference>
<evidence type="ECO:0000256" key="3">
    <source>
        <dbReference type="ARBA" id="ARBA00022514"/>
    </source>
</evidence>
<comment type="caution">
    <text evidence="9">The sequence shown here is derived from an EMBL/GenBank/DDBJ whole genome shotgun (WGS) entry which is preliminary data.</text>
</comment>
<keyword evidence="7" id="KW-0812">Transmembrane</keyword>
<sequence length="254" mass="28888">MANHLNICDVKDRGNRTMRQILQRRKLRQLRFAWAVVAVVALSLALCSALFTAWTWGQTRDMSRSFRTLQDSMEQLSAQRDTIVQLLLERRDLLEGQRVKRDGGTGRKNSGNGRKVASHFEIHSIQKVGDDGAIKGWIEEPLNVSKAVQYDPDKGTFRVEKSGVYFVYCQVHFNENQSLYVKLEVAVNRASKLKCMEGYATTPSSGSHQFHFLKPCQVSGLLRLEKGAELKATSVKLYRLHPTAKHYFGLFKVN</sequence>
<evidence type="ECO:0000256" key="6">
    <source>
        <dbReference type="ARBA" id="ARBA00023180"/>
    </source>
</evidence>
<feature type="transmembrane region" description="Helical" evidence="7">
    <location>
        <begin position="32"/>
        <end position="56"/>
    </location>
</feature>
<protein>
    <recommendedName>
        <fullName evidence="8">THD domain-containing protein</fullName>
    </recommendedName>
</protein>
<dbReference type="InterPro" id="IPR008983">
    <property type="entry name" value="Tumour_necrosis_fac-like_dom"/>
</dbReference>
<proteinExistence type="inferred from homology"/>
<dbReference type="GO" id="GO:0005164">
    <property type="term" value="F:tumor necrosis factor receptor binding"/>
    <property type="evidence" value="ECO:0007669"/>
    <property type="project" value="InterPro"/>
</dbReference>
<dbReference type="PROSITE" id="PS50049">
    <property type="entry name" value="THD_2"/>
    <property type="match status" value="1"/>
</dbReference>
<keyword evidence="7" id="KW-0472">Membrane</keyword>
<dbReference type="Gene3D" id="2.60.120.40">
    <property type="match status" value="1"/>
</dbReference>
<evidence type="ECO:0000313" key="9">
    <source>
        <dbReference type="EMBL" id="KAG5852063.1"/>
    </source>
</evidence>
<evidence type="ECO:0000259" key="8">
    <source>
        <dbReference type="PROSITE" id="PS50049"/>
    </source>
</evidence>
<dbReference type="GO" id="GO:0005615">
    <property type="term" value="C:extracellular space"/>
    <property type="evidence" value="ECO:0007669"/>
    <property type="project" value="UniProtKB-KW"/>
</dbReference>
<dbReference type="GO" id="GO:0016020">
    <property type="term" value="C:membrane"/>
    <property type="evidence" value="ECO:0007669"/>
    <property type="project" value="InterPro"/>
</dbReference>
<dbReference type="EMBL" id="JAFIRN010000003">
    <property type="protein sequence ID" value="KAG5852063.1"/>
    <property type="molecule type" value="Genomic_DNA"/>
</dbReference>
<feature type="domain" description="THD" evidence="8">
    <location>
        <begin position="116"/>
        <end position="253"/>
    </location>
</feature>
<dbReference type="InterPro" id="IPR051748">
    <property type="entry name" value="TNF_Ligand_Superfamily"/>
</dbReference>